<dbReference type="EMBL" id="JANRMS010000590">
    <property type="protein sequence ID" value="KAJ3537266.1"/>
    <property type="molecule type" value="Genomic_DNA"/>
</dbReference>
<sequence length="267" mass="29700">MSEPSNYNRHAERPALLSPPPDPLRLSPRPSDEQTNLRKTQYPDESRVPRHRFLSTTEWTIFARGVGGIRDTEHNAPVHPVSWWWPSKGLPPGLYRDVIFRRSKSFYLFHIASVVRWGLMIAQLLLGASLTALGALRLQDGTTITVLGATNTIIAGLLALLHNSGLPDRYRHDMSEFEHVEDHIAEVLTTGLVRADKTIGQVLAECYDRYHDAKITVEANMPVTYTPSHNFQARGSVPMVAPRAVTPPKGSRANSEDDKGPAAKEGK</sequence>
<reference evidence="1" key="1">
    <citation type="submission" date="2022-08" db="EMBL/GenBank/DDBJ databases">
        <title>Genome Sequence of Fusarium decemcellulare.</title>
        <authorList>
            <person name="Buettner E."/>
        </authorList>
    </citation>
    <scope>NUCLEOTIDE SEQUENCE</scope>
    <source>
        <strain evidence="1">Babe19</strain>
    </source>
</reference>
<protein>
    <submittedName>
        <fullName evidence="1">Uncharacterized protein</fullName>
    </submittedName>
</protein>
<accession>A0ACC1SDA7</accession>
<gene>
    <name evidence="1" type="ORF">NM208_g6385</name>
</gene>
<evidence type="ECO:0000313" key="2">
    <source>
        <dbReference type="Proteomes" id="UP001148629"/>
    </source>
</evidence>
<keyword evidence="2" id="KW-1185">Reference proteome</keyword>
<comment type="caution">
    <text evidence="1">The sequence shown here is derived from an EMBL/GenBank/DDBJ whole genome shotgun (WGS) entry which is preliminary data.</text>
</comment>
<name>A0ACC1SDA7_9HYPO</name>
<evidence type="ECO:0000313" key="1">
    <source>
        <dbReference type="EMBL" id="KAJ3537266.1"/>
    </source>
</evidence>
<dbReference type="Proteomes" id="UP001148629">
    <property type="component" value="Unassembled WGS sequence"/>
</dbReference>
<proteinExistence type="predicted"/>
<organism evidence="1 2">
    <name type="scientific">Fusarium decemcellulare</name>
    <dbReference type="NCBI Taxonomy" id="57161"/>
    <lineage>
        <taxon>Eukaryota</taxon>
        <taxon>Fungi</taxon>
        <taxon>Dikarya</taxon>
        <taxon>Ascomycota</taxon>
        <taxon>Pezizomycotina</taxon>
        <taxon>Sordariomycetes</taxon>
        <taxon>Hypocreomycetidae</taxon>
        <taxon>Hypocreales</taxon>
        <taxon>Nectriaceae</taxon>
        <taxon>Fusarium</taxon>
        <taxon>Fusarium decemcellulare species complex</taxon>
    </lineage>
</organism>